<protein>
    <recommendedName>
        <fullName evidence="2">DUF2490 domain-containing protein</fullName>
    </recommendedName>
</protein>
<accession>A0A381ZDS5</accession>
<name>A0A381ZDS5_9ZZZZ</name>
<reference evidence="1" key="1">
    <citation type="submission" date="2018-05" db="EMBL/GenBank/DDBJ databases">
        <authorList>
            <person name="Lanie J.A."/>
            <person name="Ng W.-L."/>
            <person name="Kazmierczak K.M."/>
            <person name="Andrzejewski T.M."/>
            <person name="Davidsen T.M."/>
            <person name="Wayne K.J."/>
            <person name="Tettelin H."/>
            <person name="Glass J.I."/>
            <person name="Rusch D."/>
            <person name="Podicherti R."/>
            <person name="Tsui H.-C.T."/>
            <person name="Winkler M.E."/>
        </authorList>
    </citation>
    <scope>NUCLEOTIDE SEQUENCE</scope>
</reference>
<gene>
    <name evidence="1" type="ORF">METZ01_LOCUS140128</name>
</gene>
<dbReference type="AlphaFoldDB" id="A0A381ZDS5"/>
<dbReference type="EMBL" id="UINC01020888">
    <property type="protein sequence ID" value="SVA87274.1"/>
    <property type="molecule type" value="Genomic_DNA"/>
</dbReference>
<evidence type="ECO:0000313" key="1">
    <source>
        <dbReference type="EMBL" id="SVA87274.1"/>
    </source>
</evidence>
<organism evidence="1">
    <name type="scientific">marine metagenome</name>
    <dbReference type="NCBI Taxonomy" id="408172"/>
    <lineage>
        <taxon>unclassified sequences</taxon>
        <taxon>metagenomes</taxon>
        <taxon>ecological metagenomes</taxon>
    </lineage>
</organism>
<proteinExistence type="predicted"/>
<sequence length="240" mass="28560">MIHKSVLFVTFAILWAHDPEADSPHWKTYLRGGLVKIDQNSLGVATYFRIKRTTNYTFGDVRLYAHIFETDQDIRVRYKSSRIPIRLPWLYNFTTVSYQRNTLVNVKLRYHYNQGLGWFIRKTDSDNMTTEMGIAYDMSDYLEDTRKTTYLKSAFTYDKSMRSIDAKLELDYFHQISDVVDKKNLSRLQILGELYWNFNKNLKLIGGLYQELPRYNSYNDQQAALLYLTLAFNKPLQWIY</sequence>
<evidence type="ECO:0008006" key="2">
    <source>
        <dbReference type="Google" id="ProtNLM"/>
    </source>
</evidence>